<evidence type="ECO:0000313" key="9">
    <source>
        <dbReference type="Proteomes" id="UP000654482"/>
    </source>
</evidence>
<dbReference type="Gene3D" id="3.40.50.150">
    <property type="entry name" value="Vaccinia Virus protein VP39"/>
    <property type="match status" value="1"/>
</dbReference>
<evidence type="ECO:0000256" key="3">
    <source>
        <dbReference type="ARBA" id="ARBA00022679"/>
    </source>
</evidence>
<dbReference type="Proteomes" id="UP000654482">
    <property type="component" value="Unassembled WGS sequence"/>
</dbReference>
<comment type="caution">
    <text evidence="8">The sequence shown here is derived from an EMBL/GenBank/DDBJ whole genome shotgun (WGS) entry which is preliminary data.</text>
</comment>
<dbReference type="PANTHER" id="PTHR42933:SF1">
    <property type="entry name" value="SITE-SPECIFIC DNA-METHYLTRANSFERASE (ADENINE-SPECIFIC)"/>
    <property type="match status" value="1"/>
</dbReference>
<keyword evidence="2 8" id="KW-0489">Methyltransferase</keyword>
<dbReference type="EC" id="2.1.1.72" evidence="1"/>
<evidence type="ECO:0000256" key="2">
    <source>
        <dbReference type="ARBA" id="ARBA00022603"/>
    </source>
</evidence>
<dbReference type="InterPro" id="IPR029063">
    <property type="entry name" value="SAM-dependent_MTases_sf"/>
</dbReference>
<dbReference type="InterPro" id="IPR051537">
    <property type="entry name" value="DNA_Adenine_Mtase"/>
</dbReference>
<dbReference type="GO" id="GO:0003677">
    <property type="term" value="F:DNA binding"/>
    <property type="evidence" value="ECO:0007669"/>
    <property type="project" value="InterPro"/>
</dbReference>
<dbReference type="InterPro" id="IPR003356">
    <property type="entry name" value="DNA_methylase_A-5"/>
</dbReference>
<dbReference type="GO" id="GO:0009007">
    <property type="term" value="F:site-specific DNA-methyltransferase (adenine-specific) activity"/>
    <property type="evidence" value="ECO:0007669"/>
    <property type="project" value="UniProtKB-EC"/>
</dbReference>
<dbReference type="AlphaFoldDB" id="A0A8J7IVH4"/>
<sequence>MTNDTTKKSNQAKSPKTIVAKLKQDFCQKLDTLAYGSSHNEVFRSWAEIAAIAMHQLPYLTGCIPKGNTFEAMEAHYLKLAAKQERETLHEFASLLALVQLALAHQWTDFLGAIYFEMEISGKKSKQSNGEFFTPYHLSKVAAQLTLLGCEEVIKQQGYLTISEPACGAGSMLIAACEVIAEKGYAPDKAVFFQAVDINQLCFHMSYIQFASLGLSGIVCHGDTLRNELWKQWETPQHKIWRFLTGRSPFHSIKHNK</sequence>
<organism evidence="8 9">
    <name type="scientific">Lusitaniella coriacea LEGE 07157</name>
    <dbReference type="NCBI Taxonomy" id="945747"/>
    <lineage>
        <taxon>Bacteria</taxon>
        <taxon>Bacillati</taxon>
        <taxon>Cyanobacteriota</taxon>
        <taxon>Cyanophyceae</taxon>
        <taxon>Spirulinales</taxon>
        <taxon>Lusitaniellaceae</taxon>
        <taxon>Lusitaniella</taxon>
    </lineage>
</organism>
<evidence type="ECO:0000256" key="4">
    <source>
        <dbReference type="ARBA" id="ARBA00022691"/>
    </source>
</evidence>
<dbReference type="GO" id="GO:0009307">
    <property type="term" value="P:DNA restriction-modification system"/>
    <property type="evidence" value="ECO:0007669"/>
    <property type="project" value="UniProtKB-KW"/>
</dbReference>
<evidence type="ECO:0000256" key="1">
    <source>
        <dbReference type="ARBA" id="ARBA00011900"/>
    </source>
</evidence>
<dbReference type="PANTHER" id="PTHR42933">
    <property type="entry name" value="SLR6095 PROTEIN"/>
    <property type="match status" value="1"/>
</dbReference>
<gene>
    <name evidence="8" type="ORF">IQ249_15310</name>
</gene>
<evidence type="ECO:0000259" key="7">
    <source>
        <dbReference type="Pfam" id="PF02384"/>
    </source>
</evidence>
<keyword evidence="5" id="KW-0680">Restriction system</keyword>
<name>A0A8J7IVH4_9CYAN</name>
<accession>A0A8J7IVH4</accession>
<protein>
    <recommendedName>
        <fullName evidence="1">site-specific DNA-methyltransferase (adenine-specific)</fullName>
        <ecNumber evidence="1">2.1.1.72</ecNumber>
    </recommendedName>
</protein>
<comment type="catalytic activity">
    <reaction evidence="6">
        <text>a 2'-deoxyadenosine in DNA + S-adenosyl-L-methionine = an N(6)-methyl-2'-deoxyadenosine in DNA + S-adenosyl-L-homocysteine + H(+)</text>
        <dbReference type="Rhea" id="RHEA:15197"/>
        <dbReference type="Rhea" id="RHEA-COMP:12418"/>
        <dbReference type="Rhea" id="RHEA-COMP:12419"/>
        <dbReference type="ChEBI" id="CHEBI:15378"/>
        <dbReference type="ChEBI" id="CHEBI:57856"/>
        <dbReference type="ChEBI" id="CHEBI:59789"/>
        <dbReference type="ChEBI" id="CHEBI:90615"/>
        <dbReference type="ChEBI" id="CHEBI:90616"/>
        <dbReference type="EC" id="2.1.1.72"/>
    </reaction>
</comment>
<keyword evidence="3" id="KW-0808">Transferase</keyword>
<dbReference type="Pfam" id="PF02384">
    <property type="entry name" value="N6_Mtase"/>
    <property type="match status" value="1"/>
</dbReference>
<proteinExistence type="predicted"/>
<dbReference type="GO" id="GO:0032259">
    <property type="term" value="P:methylation"/>
    <property type="evidence" value="ECO:0007669"/>
    <property type="project" value="UniProtKB-KW"/>
</dbReference>
<keyword evidence="4" id="KW-0949">S-adenosyl-L-methionine</keyword>
<dbReference type="PRINTS" id="PR00507">
    <property type="entry name" value="N12N6MTFRASE"/>
</dbReference>
<dbReference type="SUPFAM" id="SSF53335">
    <property type="entry name" value="S-adenosyl-L-methionine-dependent methyltransferases"/>
    <property type="match status" value="1"/>
</dbReference>
<evidence type="ECO:0000256" key="5">
    <source>
        <dbReference type="ARBA" id="ARBA00022747"/>
    </source>
</evidence>
<reference evidence="8" key="1">
    <citation type="submission" date="2020-10" db="EMBL/GenBank/DDBJ databases">
        <authorList>
            <person name="Castelo-Branco R."/>
            <person name="Eusebio N."/>
            <person name="Adriana R."/>
            <person name="Vieira A."/>
            <person name="Brugerolle De Fraissinette N."/>
            <person name="Rezende De Castro R."/>
            <person name="Schneider M.P."/>
            <person name="Vasconcelos V."/>
            <person name="Leao P.N."/>
        </authorList>
    </citation>
    <scope>NUCLEOTIDE SEQUENCE</scope>
    <source>
        <strain evidence="8">LEGE 07157</strain>
    </source>
</reference>
<dbReference type="EMBL" id="JADEWZ010000022">
    <property type="protein sequence ID" value="MBE9117268.1"/>
    <property type="molecule type" value="Genomic_DNA"/>
</dbReference>
<evidence type="ECO:0000313" key="8">
    <source>
        <dbReference type="EMBL" id="MBE9117268.1"/>
    </source>
</evidence>
<evidence type="ECO:0000256" key="6">
    <source>
        <dbReference type="ARBA" id="ARBA00047942"/>
    </source>
</evidence>
<keyword evidence="9" id="KW-1185">Reference proteome</keyword>
<feature type="domain" description="DNA methylase adenine-specific" evidence="7">
    <location>
        <begin position="108"/>
        <end position="233"/>
    </location>
</feature>
<dbReference type="RefSeq" id="WP_194030356.1">
    <property type="nucleotide sequence ID" value="NZ_JADEWZ010000022.1"/>
</dbReference>
<dbReference type="GO" id="GO:0008170">
    <property type="term" value="F:N-methyltransferase activity"/>
    <property type="evidence" value="ECO:0007669"/>
    <property type="project" value="InterPro"/>
</dbReference>